<comment type="caution">
    <text evidence="1">The sequence shown here is derived from an EMBL/GenBank/DDBJ whole genome shotgun (WGS) entry which is preliminary data.</text>
</comment>
<proteinExistence type="predicted"/>
<name>A0ABQ4YTQ5_9ASTR</name>
<evidence type="ECO:0000313" key="2">
    <source>
        <dbReference type="Proteomes" id="UP001151760"/>
    </source>
</evidence>
<evidence type="ECO:0000313" key="1">
    <source>
        <dbReference type="EMBL" id="GJS79988.1"/>
    </source>
</evidence>
<reference evidence="1" key="2">
    <citation type="submission" date="2022-01" db="EMBL/GenBank/DDBJ databases">
        <authorList>
            <person name="Yamashiro T."/>
            <person name="Shiraishi A."/>
            <person name="Satake H."/>
            <person name="Nakayama K."/>
        </authorList>
    </citation>
    <scope>NUCLEOTIDE SEQUENCE</scope>
</reference>
<gene>
    <name evidence="1" type="ORF">Tco_0729869</name>
</gene>
<dbReference type="EMBL" id="BQNB010010638">
    <property type="protein sequence ID" value="GJS79988.1"/>
    <property type="molecule type" value="Genomic_DNA"/>
</dbReference>
<protein>
    <recommendedName>
        <fullName evidence="3">Zinc finger, CCHC-type</fullName>
    </recommendedName>
</protein>
<accession>A0ABQ4YTQ5</accession>
<dbReference type="Pfam" id="PF14223">
    <property type="entry name" value="Retrotran_gag_2"/>
    <property type="match status" value="1"/>
</dbReference>
<evidence type="ECO:0008006" key="3">
    <source>
        <dbReference type="Google" id="ProtNLM"/>
    </source>
</evidence>
<keyword evidence="2" id="KW-1185">Reference proteome</keyword>
<dbReference type="Proteomes" id="UP001151760">
    <property type="component" value="Unassembled WGS sequence"/>
</dbReference>
<sequence>MMAGTKFDIGKFNGMNDFGLWQVIGSYGRLPRRRLQRGLEETLYMTKSLANRLYLKKLYTFHIHLGKSQSEYIDEFHKLVGDLAAIDTAISDKDQAFLLLTSLSSSYDNLMETLLYGHDTLKLEDRDMEQGTYSAWSKSQGRSSRLGCYIFQSEEHLKRDCPRYNHKKSQGCVRIEDHVSGSGADGYESVDVMMAMKYDDGNILLGGDGRECRVRETGQVSCWTTSEGFSVKMQLGKIKVIKGSLVVLSETRRANCVYTLDGQAVTRKTLKGGKSTQQCTKSGVAKHLGVEGLQQQNGLVEETNVTLLAKVRYFLIQSAIGFKTSIDMLGLFGWLASKRQGMLEPVKVKCIFMGYRKGIVGNKALEVEPQEDHTFEVEPHGNVDHVAGSQEVQTQGLIYYHLARDREQHSTRELFNYREDSNEAAFAVAEAEKIYAHESLTFNNTVSCEVISKWKAGLKDDMDARSDVYALSNGYRKCSDDSDVYYWEYTPGMFIHLFLYIDGMVFSFGCKTEIWVTKGLLVKAKGNVLGMEIVRDQSGNTLRVSQSRFYNEKLVHTLLEGHSILSLEGSLSRDCDVEKNGKWSCIYVVGSQEYQMVCTRLDIASTDVGMLDKFDHGLQTDVQVFVDFDYAMAAYMTLTEAAKEAIWLKGLAIESGFELKIVTSIATCALNKGGPRIKVTARVEAAAYQRFLI</sequence>
<organism evidence="1 2">
    <name type="scientific">Tanacetum coccineum</name>
    <dbReference type="NCBI Taxonomy" id="301880"/>
    <lineage>
        <taxon>Eukaryota</taxon>
        <taxon>Viridiplantae</taxon>
        <taxon>Streptophyta</taxon>
        <taxon>Embryophyta</taxon>
        <taxon>Tracheophyta</taxon>
        <taxon>Spermatophyta</taxon>
        <taxon>Magnoliopsida</taxon>
        <taxon>eudicotyledons</taxon>
        <taxon>Gunneridae</taxon>
        <taxon>Pentapetalae</taxon>
        <taxon>asterids</taxon>
        <taxon>campanulids</taxon>
        <taxon>Asterales</taxon>
        <taxon>Asteraceae</taxon>
        <taxon>Asteroideae</taxon>
        <taxon>Anthemideae</taxon>
        <taxon>Anthemidinae</taxon>
        <taxon>Tanacetum</taxon>
    </lineage>
</organism>
<reference evidence="1" key="1">
    <citation type="journal article" date="2022" name="Int. J. Mol. Sci.">
        <title>Draft Genome of Tanacetum Coccineum: Genomic Comparison of Closely Related Tanacetum-Family Plants.</title>
        <authorList>
            <person name="Yamashiro T."/>
            <person name="Shiraishi A."/>
            <person name="Nakayama K."/>
            <person name="Satake H."/>
        </authorList>
    </citation>
    <scope>NUCLEOTIDE SEQUENCE</scope>
</reference>